<dbReference type="InterPro" id="IPR003593">
    <property type="entry name" value="AAA+_ATPase"/>
</dbReference>
<dbReference type="InterPro" id="IPR036465">
    <property type="entry name" value="vWFA_dom_sf"/>
</dbReference>
<dbReference type="InterPro" id="IPR027417">
    <property type="entry name" value="P-loop_NTPase"/>
</dbReference>
<organism evidence="13">
    <name type="scientific">Pyricularia oryzae (strain Y34)</name>
    <name type="common">Rice blast fungus</name>
    <name type="synonym">Magnaporthe oryzae</name>
    <dbReference type="NCBI Taxonomy" id="1143189"/>
    <lineage>
        <taxon>Eukaryota</taxon>
        <taxon>Fungi</taxon>
        <taxon>Dikarya</taxon>
        <taxon>Ascomycota</taxon>
        <taxon>Pezizomycotina</taxon>
        <taxon>Sordariomycetes</taxon>
        <taxon>Sordariomycetidae</taxon>
        <taxon>Magnaporthales</taxon>
        <taxon>Pyriculariaceae</taxon>
        <taxon>Pyricularia</taxon>
    </lineage>
</organism>
<evidence type="ECO:0000256" key="10">
    <source>
        <dbReference type="PIRNR" id="PIRNR010340"/>
    </source>
</evidence>
<evidence type="ECO:0000256" key="4">
    <source>
        <dbReference type="ARBA" id="ARBA00017143"/>
    </source>
</evidence>
<dbReference type="PANTHER" id="PTHR48103:SF2">
    <property type="entry name" value="MIDASIN"/>
    <property type="match status" value="1"/>
</dbReference>
<keyword evidence="7 10" id="KW-0067">ATP-binding</keyword>
<dbReference type="GO" id="GO:0005524">
    <property type="term" value="F:ATP binding"/>
    <property type="evidence" value="ECO:0007669"/>
    <property type="project" value="UniProtKB-KW"/>
</dbReference>
<dbReference type="InterPro" id="IPR011704">
    <property type="entry name" value="ATPase_dyneun-rel_AAA"/>
</dbReference>
<evidence type="ECO:0000256" key="7">
    <source>
        <dbReference type="ARBA" id="ARBA00022840"/>
    </source>
</evidence>
<feature type="compositionally biased region" description="Acidic residues" evidence="11">
    <location>
        <begin position="4417"/>
        <end position="4431"/>
    </location>
</feature>
<feature type="compositionally biased region" description="Acidic residues" evidence="11">
    <location>
        <begin position="4332"/>
        <end position="4363"/>
    </location>
</feature>
<dbReference type="InterPro" id="IPR040848">
    <property type="entry name" value="AAA_lid_7"/>
</dbReference>
<feature type="compositionally biased region" description="Acidic residues" evidence="11">
    <location>
        <begin position="4220"/>
        <end position="4238"/>
    </location>
</feature>
<feature type="compositionally biased region" description="Basic and acidic residues" evidence="11">
    <location>
        <begin position="4307"/>
        <end position="4317"/>
    </location>
</feature>
<comment type="function">
    <text evidence="10">Nuclear chaperone required for maturation and nuclear export of pre-60S ribosome subunits.</text>
</comment>
<keyword evidence="5" id="KW-0597">Phosphoprotein</keyword>
<feature type="region of interest" description="Disordered" evidence="11">
    <location>
        <begin position="4551"/>
        <end position="4729"/>
    </location>
</feature>
<dbReference type="CDD" id="cd00009">
    <property type="entry name" value="AAA"/>
    <property type="match status" value="2"/>
</dbReference>
<dbReference type="GO" id="GO:0016887">
    <property type="term" value="F:ATP hydrolysis activity"/>
    <property type="evidence" value="ECO:0007669"/>
    <property type="project" value="InterPro"/>
</dbReference>
<feature type="compositionally biased region" description="Acidic residues" evidence="11">
    <location>
        <begin position="4703"/>
        <end position="4714"/>
    </location>
</feature>
<evidence type="ECO:0000256" key="8">
    <source>
        <dbReference type="ARBA" id="ARBA00023186"/>
    </source>
</evidence>
<evidence type="ECO:0000259" key="12">
    <source>
        <dbReference type="PROSITE" id="PS50234"/>
    </source>
</evidence>
<feature type="compositionally biased region" description="Basic and acidic residues" evidence="11">
    <location>
        <begin position="4131"/>
        <end position="4143"/>
    </location>
</feature>
<evidence type="ECO:0000313" key="13">
    <source>
        <dbReference type="EMBL" id="ELQ44365.1"/>
    </source>
</evidence>
<dbReference type="InterPro" id="IPR048617">
    <property type="entry name" value="MDN1_AAA_lid_4"/>
</dbReference>
<dbReference type="Pfam" id="PF07728">
    <property type="entry name" value="AAA_5"/>
    <property type="match status" value="8"/>
</dbReference>
<evidence type="ECO:0000256" key="3">
    <source>
        <dbReference type="ARBA" id="ARBA00007188"/>
    </source>
</evidence>
<protein>
    <recommendedName>
        <fullName evidence="4 10">Midasin</fullName>
    </recommendedName>
</protein>
<name>A0AA97P9B7_PYRO3</name>
<dbReference type="GO" id="GO:0030687">
    <property type="term" value="C:preribosome, large subunit precursor"/>
    <property type="evidence" value="ECO:0007669"/>
    <property type="project" value="TreeGrafter"/>
</dbReference>
<feature type="compositionally biased region" description="Low complexity" evidence="11">
    <location>
        <begin position="4280"/>
        <end position="4290"/>
    </location>
</feature>
<proteinExistence type="inferred from homology"/>
<comment type="similarity">
    <text evidence="3 10">Belongs to the midasin family.</text>
</comment>
<dbReference type="Gene3D" id="3.40.50.300">
    <property type="entry name" value="P-loop containing nucleotide triphosphate hydrolases"/>
    <property type="match status" value="6"/>
</dbReference>
<dbReference type="PIRSF" id="PIRSF010340">
    <property type="entry name" value="Midasin"/>
    <property type="match status" value="1"/>
</dbReference>
<feature type="compositionally biased region" description="Acidic residues" evidence="11">
    <location>
        <begin position="4642"/>
        <end position="4651"/>
    </location>
</feature>
<evidence type="ECO:0000256" key="11">
    <source>
        <dbReference type="SAM" id="MobiDB-lite"/>
    </source>
</evidence>
<dbReference type="EMBL" id="JH793023">
    <property type="protein sequence ID" value="ELQ44365.1"/>
    <property type="molecule type" value="Genomic_DNA"/>
</dbReference>
<dbReference type="GO" id="GO:0000055">
    <property type="term" value="P:ribosomal large subunit export from nucleus"/>
    <property type="evidence" value="ECO:0007669"/>
    <property type="project" value="TreeGrafter"/>
</dbReference>
<dbReference type="InterPro" id="IPR041190">
    <property type="entry name" value="Midasin_AAA_lid_5"/>
</dbReference>
<dbReference type="PANTHER" id="PTHR48103">
    <property type="entry name" value="MIDASIN-RELATED"/>
    <property type="match status" value="1"/>
</dbReference>
<dbReference type="Proteomes" id="UP000011086">
    <property type="component" value="Unassembled WGS sequence"/>
</dbReference>
<keyword evidence="9 10" id="KW-0539">Nucleus</keyword>
<dbReference type="Pfam" id="PF17867">
    <property type="entry name" value="AAA_lid_7"/>
    <property type="match status" value="3"/>
</dbReference>
<feature type="region of interest" description="Disordered" evidence="11">
    <location>
        <begin position="760"/>
        <end position="779"/>
    </location>
</feature>
<feature type="region of interest" description="Disordered" evidence="11">
    <location>
        <begin position="4130"/>
        <end position="4159"/>
    </location>
</feature>
<feature type="compositionally biased region" description="Basic and acidic residues" evidence="11">
    <location>
        <begin position="4551"/>
        <end position="4584"/>
    </location>
</feature>
<dbReference type="FunFam" id="3.40.50.300:FF:001368">
    <property type="entry name" value="Midasin"/>
    <property type="match status" value="1"/>
</dbReference>
<dbReference type="Pfam" id="PF17865">
    <property type="entry name" value="AAA_lid_5"/>
    <property type="match status" value="1"/>
</dbReference>
<reference evidence="13" key="1">
    <citation type="journal article" date="2012" name="PLoS Genet.">
        <title>Comparative analysis of the genomes of two field isolates of the rice blast fungus Magnaporthe oryzae.</title>
        <authorList>
            <person name="Xue M."/>
            <person name="Yang J."/>
            <person name="Li Z."/>
            <person name="Hu S."/>
            <person name="Yao N."/>
            <person name="Dean R.A."/>
            <person name="Zhao W."/>
            <person name="Shen M."/>
            <person name="Zhang H."/>
            <person name="Li C."/>
            <person name="Liu L."/>
            <person name="Cao L."/>
            <person name="Xu X."/>
            <person name="Xing Y."/>
            <person name="Hsiang T."/>
            <person name="Zhang Z."/>
            <person name="Xu J.R."/>
            <person name="Peng Y.L."/>
        </authorList>
    </citation>
    <scope>NUCLEOTIDE SEQUENCE</scope>
    <source>
        <strain evidence="13">Y34</strain>
    </source>
</reference>
<keyword evidence="6 10" id="KW-0547">Nucleotide-binding</keyword>
<dbReference type="SUPFAM" id="SSF52540">
    <property type="entry name" value="P-loop containing nucleoside triphosphate hydrolases"/>
    <property type="match status" value="6"/>
</dbReference>
<dbReference type="InterPro" id="IPR012099">
    <property type="entry name" value="Midasin"/>
</dbReference>
<dbReference type="SUPFAM" id="SSF53300">
    <property type="entry name" value="vWA-like"/>
    <property type="match status" value="1"/>
</dbReference>
<dbReference type="FunFam" id="3.40.50.300:FF:000712">
    <property type="entry name" value="Midasin"/>
    <property type="match status" value="1"/>
</dbReference>
<dbReference type="FunFam" id="3.40.50.300:FF:000582">
    <property type="entry name" value="Midasin"/>
    <property type="match status" value="1"/>
</dbReference>
<feature type="compositionally biased region" description="Acidic residues" evidence="11">
    <location>
        <begin position="4291"/>
        <end position="4306"/>
    </location>
</feature>
<feature type="region of interest" description="Disordered" evidence="11">
    <location>
        <begin position="4197"/>
        <end position="4536"/>
    </location>
</feature>
<dbReference type="Pfam" id="PF21108">
    <property type="entry name" value="MDN1_4th"/>
    <property type="match status" value="1"/>
</dbReference>
<evidence type="ECO:0000256" key="6">
    <source>
        <dbReference type="ARBA" id="ARBA00022741"/>
    </source>
</evidence>
<dbReference type="FunFam" id="3.40.50.300:FF:000142">
    <property type="entry name" value="Midasin"/>
    <property type="match status" value="1"/>
</dbReference>
<feature type="domain" description="VWFA" evidence="12">
    <location>
        <begin position="4817"/>
        <end position="5042"/>
    </location>
</feature>
<comment type="subcellular location">
    <subcellularLocation>
        <location evidence="1">Nucleus</location>
        <location evidence="1">Nucleolus</location>
    </subcellularLocation>
    <subcellularLocation>
        <location evidence="2">Nucleus</location>
        <location evidence="2">Nucleoplasm</location>
    </subcellularLocation>
</comment>
<dbReference type="SMART" id="SM00382">
    <property type="entry name" value="AAA"/>
    <property type="match status" value="6"/>
</dbReference>
<evidence type="ECO:0000256" key="2">
    <source>
        <dbReference type="ARBA" id="ARBA00004642"/>
    </source>
</evidence>
<feature type="compositionally biased region" description="Polar residues" evidence="11">
    <location>
        <begin position="4498"/>
        <end position="4508"/>
    </location>
</feature>
<evidence type="ECO:0000256" key="5">
    <source>
        <dbReference type="ARBA" id="ARBA00022553"/>
    </source>
</evidence>
<evidence type="ECO:0000256" key="9">
    <source>
        <dbReference type="ARBA" id="ARBA00023242"/>
    </source>
</evidence>
<feature type="compositionally biased region" description="Acidic residues" evidence="11">
    <location>
        <begin position="4393"/>
        <end position="4410"/>
    </location>
</feature>
<evidence type="ECO:0000256" key="1">
    <source>
        <dbReference type="ARBA" id="ARBA00004604"/>
    </source>
</evidence>
<sequence>MAKLDVSSQIRSLHGDTATFALLPSELQNISWWETSTEILDAVAEASLIDPRLTDRIFAHFEPVFPDIAARWILSSSTADGVRIARVIYAFARILPFAPHLSVFLEDFLRGRGVRIQDVAQDPTLVANPPNSPNILEQFPLPDLEAVLVSIWRLMSFDRKAYSQLVPARVETLFHHPRRPVRYLAIRIFCQLFSASDFTLETLIGQHVQDTESLEAWLDGETVDYLFLTLLEHARAKRVQTHLTSIREMGSLEAHSDSHFPHQRLTPAVVSWGRTLTPRPAAAVPITSSLVLIPTTVSNLEELATKLQKPGPILLHGLPGSGKTCLVQEAAAALGTSSDLVTLHLNEQTDAKMLIGLYTTDSKPGSFTWRPGILTTAVREGRWVLIEDLDRAPTEVMSTLLPLIERRELLIPNRGDTIRAPSSFRIFATVRTSLGMDGQENLPSFLGQRFWQLMSVRQLPQQELRQIIDGKFPILKRLSPSILDVFNGLSTLLRNPSSASISRGAVERPVNARDLFKWCRRLEQILTSAGSRTGEDKISDTTVDHMFMEAVDCFLGSLKSPAVKEVLAHKIGHEMRMPAERISHILKSHTPGLEESQAQLVAGRAVLSKSRRSGRVAKMKRPFASTVHARRLLEQIAVATQRREPILLVGETGIGKTTVVQQLADSLGHKLVAVNLSQQSEVGDLLGGFKPVNPGSLAIPLKEEFEDLFAATGISAERNQKYLSQISKCFAKAKWKEVCKLWKQAPKMFDEIIRTLQEKQNKRETNDAEGQPAKRRKTGTSKLDTLMGFKPRWEKFSESLDQFEIQVSGGSNGFAFAFSEGNIIKAVRNGDWVLLDEINLASPDTLESIADLLQSGPNDTPSILLSETGDIERIKAHPDFRIFAAMNPATDVGKKDLPIGLRSRFTELYVGSPDRDVKDLVVIIKTYLRGNNSTIDKACDKVANLYLTIKKLAEEKALVDGANEVPHFSLRTLTRVLTYVNDVAPVYGVYRSLFEGFCMGFLTLLDRKSESLVLPMIMERLSEKSPRPPKRPEDGKTYVKFVSKERDRQYWLLQGAEEPRERPDYIRTRYVERNLLNLVRATSTRRFPILIQGPTSAGKTSMIEYLANYSGNKFVRINNHEHTDLQEYLGTYVSGNDGKLRFQEGILVQAMRQGSWIVLDELNLAPTDVLEALNRLLDDNRELLIPETQEVVRPHENFVLFATQNPPGLYGGRKVLSRAFRNRFLELHFDDIPEDELEEIIQRRCRNTSPPDCRRIVSVYKELSRLRQTSRIFEQKDSFATLRDLFRWAFRAADNRDQVAQNGYMLLSERVRNEEERLAVKGVIESVFRVKIDPEIIYDQLFSLEMKKYGLVVNSQGVTWTRAMRRLFVLVSQALRNNEPVILVGETGCGKTTVCQLLAEAVAKELHIVNAHQNTETGDLLGSQRPVRNRGAIINALKDDVSEALKSVGLASDGAIEKLLQDYQTLSSDQVALIPKDIKARIAHNDARSKALFEWSDGSLVQAMKSGDFFLLDEISLADDSVLERLNSVLEPERTLLLAEKGVNTELIRASEGFQFFATMNPGGDFGKKELSPALRNRFTEIWVPPLSDKQDVLDIVSSKLSEEFASLATPIVEFSYWFGQTCRSSSATAISIREILVWVAFINRCHHQKPSFALIHGAATVFIDTLGANPSALVSVDPKSINEQRDMCLSKLGTLLGDNAGVASLYYNEPALQITPSSLCIGDFSIPRDAVHGSAAEANGFAFEARTTKLNAMRVIRALQINKPILLEGNPGVGKTTLVSAIAAACGRPLTRINLSDQTDLMDLFGTDVPVEGAEAGNFAWRDAPFLQAMQKGEWVLLDEMNLASQSVLEGLNACLDHRGEVYISELDQVFKRHPNFRLFAAQNPHQQGGGRKGLPSSFVNRFIVVYADVFTADDLLVIASKRAKGVSDEIVRQMIHMISTLDDHVVIQKSFGSHGSPWEFNLRDTLRWLDLLGTPDSALCASRPEDFFDIVIRQRFRTLSDRQAVTRLFCNSFDRDPEEHSLLHNSSSIMTHVGHGFLRRDTSSNPDVQHSPFSTTSRLSEIESLLICVKQNLPCILVGPSGSGKSALLQHVAGIAGKELVVFHLNADVDTMDLVGGFEQADPVREVLSTLAEIQHYLRSSLLLTSSEAISDSLELLRLLDAARSHNSLSLDFSPVIQAIQQLASKVSGDSDLGLLLERAFTQLNKPLRLENPRFEWIDGIIVKAAQAGHWLVLDNANLCSASVLDRLNSLLERPGGFLSINEHSGPNGEPRVIVPDPEFRVFLTMDPRYGELSRAMRNRSVEIFMDLPSPQVDSFLQYISNVEASMLRYHQVVQRLDFQPNPDQPQTVALLAADQLSLSDSTNLSRFYALLSAGRLSSVKLSPATNGYINFLLSYIRSQNSSSIASDLGTAVFNAYSTLRELIPMTATDPGAVRSLVEMQPIHPLQDSIVAALVESKSHGQLHWLAVCFETYESICTAEEAMDDQMRSINITKPSTLNRLQRSCISKRVAVVAKDSTVSISEFLSSVLEAVKEYISSSLNSPMGWQQKRNTLRLLLHYWWRTFDLATSQSFEEAIFQAHLLLGTKLMESLHSRVTSHDQSLVSKISRDFQSAFEFGFKLTTGVSMEVMWNVFRPVPIPHLQTFEQVMAMERLAQRFDSLKWQANASPDDLEHVISSLVKAYTLVRNSAPGTGALLEAVTAEIVSLESRTEGSVSAPPIFSSQFEALRKQLVLYNCLSAEYQPQSRSWLALCGLPTISRLRHQIPRGPARLLQSLDYLFCQDAEVHPWSGNTSSSVLRNVHSARLGTLSSLRSLETEMPLLGFALATTAEHVAANPVKQLNRMLRELLEQAIMAHGNHSQMELGSVFDKLENVEALALQPTDKWLSNQKARLASIFPRASTDAAEAIMANNFLASMAALAASSVSSQYLQSVGFSAIAWVQFAIGCLRLYVPDKAFDPHLRVKIERENHEQLLDSLQQKLTALTTFDNTLADGSPSLRTVQAKEELESIGDGPSRAPPIFRQTAQEQNQIQGEFNNVLNTIVNQDVPTSQLRALEEATQEAIEGIQLVKDNVAQLISRLAGRSVAYQDMTVPTINLLRALQVGLSLSDSCIAEGSNKTGNTFFSVTPLVGGTLWTPGTHNLQTKPLEFLSVAKAYASVEGLSIMSSEARQSVFESFHRLYEEWNKKLASERKTEEAKSSLYRFRGSFEDEEEHDQAEFDELFPDYEAPEETVAQPSRQPPHKVRDLSVRLAKLHRELFLSKLSPEDELRRICKEVALTAAKSNQIDVNLQVRDKMLLSSAILVVHEELKDLRSTGVTNTYNFYTDANLSEARRLIEVVHKTQLKFQELQRVDEIGHLQPLADVVNACSRVMELGYADPLAKMLPSLEKLHESLYEWQFRGYASRQYIPATLYDKVTETIVSWRRLELSTWARLFDSELQKCREDADSWYFVAYQAVIAGPLSLMEKGVDLRTHAPALLEELEQYFANSILGEFTTRLNMLKQFQAHLDLLALDYPQLAAIRDALRNFLTFYARFEIKATEAIQRGRASLEKTMKDVLLMASWKDTNVVALRESSRKSHLKLFRLVRKFRAVLGQPMRPIIVDQGLPEDAHLSLSDSFSHSTKSVSGLDMAKHGGETLQVCQQLESKLGKDSSAIRLSRAEQLVHKMAQMSTIPDSAVAAAELLDGFMSDTVSSIAEMRKETPGFLTEENKAQVKHLKTRKVKLFNDTLKSIRQMGFSYNLSQSRLARQASTPAVLACTQPLHRLGAGQGILEYQFDKFIGIAPKWRDANHDHHGDLSRNVIQRSAGYLEGILLVALQQREVLGGESHELHNFEETVQQIVGLDSITANNSSQKDICVVVLHQSTEDYLERSLRWLIEVLRLAMQVVDAHATLGKVDNKPATEALKSWVSRLLTLQERLEVQPSLPTGLSSAVAQDTRQQIREAFSEAEQDMSRLSKQRPDLAFVLDQVTLWTDVQATQPPRRQKPTSLTSSETVYREVLTTVQKVLSALQNLSKNLATLPISVDDASWLVEYSTGLSTALKSLHIGTIDKDLSRCLTKLSCVRLDERQENRAAISLFLTSLPIFQQYAAISRSIMDTLAHLHHSTCKVGHQLGKSFLDIASHGFCMPQEKSDETSGDKGKMEGGTGLGDGEGAENISKDIGEDEDLSELAQEPNQQQNNEDMDDEEDAIDMGTDEMEGDLASVGGGDDEQDGERSGDEDGDEDEMDEQAGDVDDLDPTAVDEKMWNDDGEEADKDQRGDAASGKQQKDEEVGATDSTAKQAAEQQQGEEPAEAEEAGEEAGPQEEEAKPQEELNRQDQNVQESEALALPDEMELDRDDDDGDGDDDDGDDLDDLPELENDQAEPQGMETDSDNDYGDDKDDITEAPKEAEGIEDEIASEDEMGIDDEDIGRGEDQMDEDPKDEAETDDPDAAKEKESGTDQNQARDNNADPENAASSDVKSGGGQDQHDNQQDNSEETQENAGQRDQGDITDPGAEQNTSAASQGRASGREEAPQPDAEQGADSAEQETLPFKKLGDLLEKWYRNNKDIREATKDQDEADTKRQAQEPRDQAATDEFQHLQDETAPADTQALGAATDEEAKPIDDTMAIDEEAEADKDKPQLMPDQMEDEEDDKVMQDSAQEDADEAAGDDNANAEDGIGKNNKNDRDQGRSGVATHQGAYHRDNTASPEPGPVEQAQDAADGETEEEDEMVQETSTQLSATHLVDEEAEQSTLRDLAECVESWSKFQTRTHGLSLSLASQLRLILTPSQATKLSGSHRTGKRLNIKKIIPYIASGYKRDKIWMRRSVPTKRTYQILLCVDDSLSMGNNGMTSSQAVAPGGAVASKDADVEGPGALALESLVMVSRALNMLEVGQVGVLGFGSSVFVAHELAEPFSTLDAGARVLQNFCFRQDGTDVALLMRRIIDHFTTARLQSSSSGQQDLWQLALVMSDGLTPSSTHDRIRRLLREAMEERIMVVFIVMDDPIATGKKGDSVLDLKEAKFVKDDAGNSRVVLERYLDTFPFPYYLIVHHLDDLPNALAGLLRTCLSAQPRPPRYRWTERSMYRTSHLAFRPIELAEEIAQR</sequence>
<dbReference type="GO" id="GO:0005654">
    <property type="term" value="C:nucleoplasm"/>
    <property type="evidence" value="ECO:0007669"/>
    <property type="project" value="UniProtKB-SubCell"/>
</dbReference>
<accession>A0AA97P9B7</accession>
<dbReference type="GO" id="GO:0005730">
    <property type="term" value="C:nucleolus"/>
    <property type="evidence" value="ECO:0007669"/>
    <property type="project" value="UniProtKB-SubCell"/>
</dbReference>
<keyword evidence="8 10" id="KW-0143">Chaperone</keyword>
<dbReference type="InterPro" id="IPR002035">
    <property type="entry name" value="VWF_A"/>
</dbReference>
<gene>
    <name evidence="13" type="ORF">OOU_Y34scaffold00088g5</name>
</gene>
<feature type="compositionally biased region" description="Acidic residues" evidence="11">
    <location>
        <begin position="4371"/>
        <end position="4383"/>
    </location>
</feature>
<dbReference type="GO" id="GO:0000027">
    <property type="term" value="P:ribosomal large subunit assembly"/>
    <property type="evidence" value="ECO:0007669"/>
    <property type="project" value="InterPro"/>
</dbReference>
<dbReference type="PROSITE" id="PS50234">
    <property type="entry name" value="VWFA"/>
    <property type="match status" value="1"/>
</dbReference>